<dbReference type="PANTHER" id="PTHR43537:SF5">
    <property type="entry name" value="UXU OPERON TRANSCRIPTIONAL REGULATOR"/>
    <property type="match status" value="1"/>
</dbReference>
<dbReference type="PANTHER" id="PTHR43537">
    <property type="entry name" value="TRANSCRIPTIONAL REGULATOR, GNTR FAMILY"/>
    <property type="match status" value="1"/>
</dbReference>
<dbReference type="InterPro" id="IPR036388">
    <property type="entry name" value="WH-like_DNA-bd_sf"/>
</dbReference>
<keyword evidence="2" id="KW-0238">DNA-binding</keyword>
<dbReference type="InterPro" id="IPR000524">
    <property type="entry name" value="Tscrpt_reg_HTH_GntR"/>
</dbReference>
<dbReference type="GO" id="GO:0003700">
    <property type="term" value="F:DNA-binding transcription factor activity"/>
    <property type="evidence" value="ECO:0007669"/>
    <property type="project" value="InterPro"/>
</dbReference>
<sequence length="221" mass="25563">MSKIELDDIDLPAQIADEVRKLINRGVLSPGQQLRQSELADGFGVSRVPVREALNLLAAWGVIVHDPNRGFFVGPLSSDEAAQLYRYRYLVERDLFQSIEWPGRSQTAALNAMLAKLDEYLESHQRAEWLDEYYAFYGLLFDLSPHKIIRREALRLIRLTERYRALATEAHRPGERLKAHLEHRLMTAIRTRERDKVMQVYELERKKINQSILAVLAARGL</sequence>
<dbReference type="Proteomes" id="UP000235659">
    <property type="component" value="Unassembled WGS sequence"/>
</dbReference>
<keyword evidence="3" id="KW-0804">Transcription</keyword>
<dbReference type="InterPro" id="IPR011711">
    <property type="entry name" value="GntR_C"/>
</dbReference>
<organism evidence="5 8">
    <name type="scientific">Paraburkholderia rhynchosiae</name>
    <dbReference type="NCBI Taxonomy" id="487049"/>
    <lineage>
        <taxon>Bacteria</taxon>
        <taxon>Pseudomonadati</taxon>
        <taxon>Pseudomonadota</taxon>
        <taxon>Betaproteobacteria</taxon>
        <taxon>Burkholderiales</taxon>
        <taxon>Burkholderiaceae</taxon>
        <taxon>Paraburkholderia</taxon>
    </lineage>
</organism>
<keyword evidence="7" id="KW-1185">Reference proteome</keyword>
<dbReference type="GO" id="GO:0003677">
    <property type="term" value="F:DNA binding"/>
    <property type="evidence" value="ECO:0007669"/>
    <property type="project" value="UniProtKB-KW"/>
</dbReference>
<dbReference type="Gene3D" id="1.10.10.10">
    <property type="entry name" value="Winged helix-like DNA-binding domain superfamily/Winged helix DNA-binding domain"/>
    <property type="match status" value="1"/>
</dbReference>
<dbReference type="CDD" id="cd07377">
    <property type="entry name" value="WHTH_GntR"/>
    <property type="match status" value="1"/>
</dbReference>
<evidence type="ECO:0000313" key="5">
    <source>
        <dbReference type="EMBL" id="CAB3723404.1"/>
    </source>
</evidence>
<evidence type="ECO:0000313" key="8">
    <source>
        <dbReference type="Proteomes" id="UP000494205"/>
    </source>
</evidence>
<evidence type="ECO:0000313" key="6">
    <source>
        <dbReference type="EMBL" id="PMS27513.1"/>
    </source>
</evidence>
<evidence type="ECO:0000313" key="7">
    <source>
        <dbReference type="Proteomes" id="UP000235659"/>
    </source>
</evidence>
<dbReference type="Proteomes" id="UP000494205">
    <property type="component" value="Unassembled WGS sequence"/>
</dbReference>
<evidence type="ECO:0000256" key="1">
    <source>
        <dbReference type="ARBA" id="ARBA00023015"/>
    </source>
</evidence>
<dbReference type="Gene3D" id="1.20.120.530">
    <property type="entry name" value="GntR ligand-binding domain-like"/>
    <property type="match status" value="1"/>
</dbReference>
<accession>A0A2N7WDQ6</accession>
<dbReference type="RefSeq" id="WP_102634741.1">
    <property type="nucleotide sequence ID" value="NZ_CADIJZ010000022.1"/>
</dbReference>
<dbReference type="InterPro" id="IPR008920">
    <property type="entry name" value="TF_FadR/GntR_C"/>
</dbReference>
<dbReference type="SMART" id="SM00345">
    <property type="entry name" value="HTH_GNTR"/>
    <property type="match status" value="1"/>
</dbReference>
<dbReference type="OrthoDB" id="6536663at2"/>
<dbReference type="InterPro" id="IPR036390">
    <property type="entry name" value="WH_DNA-bd_sf"/>
</dbReference>
<proteinExistence type="predicted"/>
<dbReference type="EMBL" id="PNXY01000020">
    <property type="protein sequence ID" value="PMS27513.1"/>
    <property type="molecule type" value="Genomic_DNA"/>
</dbReference>
<evidence type="ECO:0000256" key="2">
    <source>
        <dbReference type="ARBA" id="ARBA00023125"/>
    </source>
</evidence>
<dbReference type="Pfam" id="PF07729">
    <property type="entry name" value="FCD"/>
    <property type="match status" value="1"/>
</dbReference>
<evidence type="ECO:0000259" key="4">
    <source>
        <dbReference type="PROSITE" id="PS50949"/>
    </source>
</evidence>
<reference evidence="5 8" key="2">
    <citation type="submission" date="2020-04" db="EMBL/GenBank/DDBJ databases">
        <authorList>
            <person name="De Canck E."/>
        </authorList>
    </citation>
    <scope>NUCLEOTIDE SEQUENCE [LARGE SCALE GENOMIC DNA]</scope>
    <source>
        <strain evidence="5 8">LMG 27174</strain>
    </source>
</reference>
<dbReference type="EMBL" id="CADIJZ010000022">
    <property type="protein sequence ID" value="CAB3723404.1"/>
    <property type="molecule type" value="Genomic_DNA"/>
</dbReference>
<feature type="domain" description="HTH gntR-type" evidence="4">
    <location>
        <begin position="9"/>
        <end position="76"/>
    </location>
</feature>
<evidence type="ECO:0000256" key="3">
    <source>
        <dbReference type="ARBA" id="ARBA00023163"/>
    </source>
</evidence>
<dbReference type="Pfam" id="PF00392">
    <property type="entry name" value="GntR"/>
    <property type="match status" value="1"/>
</dbReference>
<reference evidence="6 7" key="1">
    <citation type="submission" date="2018-01" db="EMBL/GenBank/DDBJ databases">
        <title>Whole genome analyses suggest that Burkholderia sensu lato contains two further novel genera in the rhizoxinica-symbiotica group Mycetohabitans gen. nov., and Trinickia gen. nov.: implications for the evolution of diazotrophy and nodulation in the Burkholderiaceae.</title>
        <authorList>
            <person name="Estrada-de los Santos P."/>
            <person name="Palmer M."/>
            <person name="Chavez-Ramirez B."/>
            <person name="Beukes C."/>
            <person name="Steenkamp E.T."/>
            <person name="Hirsch A.M."/>
            <person name="Manyaka P."/>
            <person name="Maluk M."/>
            <person name="Lafos M."/>
            <person name="Crook M."/>
            <person name="Gross E."/>
            <person name="Simon M.F."/>
            <person name="Bueno dos Reis Junior F."/>
            <person name="Poole P.S."/>
            <person name="Venter S.N."/>
            <person name="James E.K."/>
        </authorList>
    </citation>
    <scope>NUCLEOTIDE SEQUENCE [LARGE SCALE GENOMIC DNA]</scope>
    <source>
        <strain evidence="6 7">WSM 3937</strain>
    </source>
</reference>
<dbReference type="PROSITE" id="PS50949">
    <property type="entry name" value="HTH_GNTR"/>
    <property type="match status" value="1"/>
</dbReference>
<dbReference type="SUPFAM" id="SSF46785">
    <property type="entry name" value="Winged helix' DNA-binding domain"/>
    <property type="match status" value="1"/>
</dbReference>
<protein>
    <submittedName>
        <fullName evidence="6">GntR family transcriptional regulator</fullName>
    </submittedName>
</protein>
<dbReference type="AlphaFoldDB" id="A0A2N7WDQ6"/>
<gene>
    <name evidence="6" type="ORF">C0Z16_25050</name>
    <name evidence="5" type="ORF">LMG27174_05148</name>
</gene>
<dbReference type="SUPFAM" id="SSF48008">
    <property type="entry name" value="GntR ligand-binding domain-like"/>
    <property type="match status" value="1"/>
</dbReference>
<name>A0A2N7WDQ6_9BURK</name>
<keyword evidence="1" id="KW-0805">Transcription regulation</keyword>